<feature type="non-terminal residue" evidence="2">
    <location>
        <position position="55"/>
    </location>
</feature>
<protein>
    <submittedName>
        <fullName evidence="2">Uncharacterized protein</fullName>
    </submittedName>
</protein>
<dbReference type="AlphaFoldDB" id="A0A382Y293"/>
<reference evidence="2" key="1">
    <citation type="submission" date="2018-05" db="EMBL/GenBank/DDBJ databases">
        <authorList>
            <person name="Lanie J.A."/>
            <person name="Ng W.-L."/>
            <person name="Kazmierczak K.M."/>
            <person name="Andrzejewski T.M."/>
            <person name="Davidsen T.M."/>
            <person name="Wayne K.J."/>
            <person name="Tettelin H."/>
            <person name="Glass J.I."/>
            <person name="Rusch D."/>
            <person name="Podicherti R."/>
            <person name="Tsui H.-C.T."/>
            <person name="Winkler M.E."/>
        </authorList>
    </citation>
    <scope>NUCLEOTIDE SEQUENCE</scope>
</reference>
<feature type="non-terminal residue" evidence="2">
    <location>
        <position position="1"/>
    </location>
</feature>
<evidence type="ECO:0000313" key="2">
    <source>
        <dbReference type="EMBL" id="SVD77406.1"/>
    </source>
</evidence>
<dbReference type="EMBL" id="UINC01172364">
    <property type="protein sequence ID" value="SVD77406.1"/>
    <property type="molecule type" value="Genomic_DNA"/>
</dbReference>
<organism evidence="2">
    <name type="scientific">marine metagenome</name>
    <dbReference type="NCBI Taxonomy" id="408172"/>
    <lineage>
        <taxon>unclassified sequences</taxon>
        <taxon>metagenomes</taxon>
        <taxon>ecological metagenomes</taxon>
    </lineage>
</organism>
<gene>
    <name evidence="2" type="ORF">METZ01_LOCUS430260</name>
</gene>
<proteinExistence type="predicted"/>
<evidence type="ECO:0000256" key="1">
    <source>
        <dbReference type="SAM" id="MobiDB-lite"/>
    </source>
</evidence>
<sequence length="55" mass="6045">STPGTSLPGWTGGPSRSSPSELTNRSRSTRRCSPSRQPGLRRWSNRRSARSSSRT</sequence>
<accession>A0A382Y293</accession>
<feature type="compositionally biased region" description="Polar residues" evidence="1">
    <location>
        <begin position="14"/>
        <end position="23"/>
    </location>
</feature>
<name>A0A382Y293_9ZZZZ</name>
<feature type="region of interest" description="Disordered" evidence="1">
    <location>
        <begin position="1"/>
        <end position="55"/>
    </location>
</feature>